<accession>A0ABP0SP80</accession>
<protein>
    <submittedName>
        <fullName evidence="2">AAA domain-containing protein</fullName>
    </submittedName>
</protein>
<dbReference type="PANTHER" id="PTHR43788:SF8">
    <property type="entry name" value="DNA-BINDING PROTEIN SMUBP-2"/>
    <property type="match status" value="1"/>
</dbReference>
<dbReference type="Gene3D" id="3.40.50.300">
    <property type="entry name" value="P-loop containing nucleotide triphosphate hydrolases"/>
    <property type="match status" value="1"/>
</dbReference>
<evidence type="ECO:0000313" key="3">
    <source>
        <dbReference type="Proteomes" id="UP001642464"/>
    </source>
</evidence>
<gene>
    <name evidence="2" type="ORF">SCF082_LOCUS52908</name>
</gene>
<dbReference type="Proteomes" id="UP001642464">
    <property type="component" value="Unassembled WGS sequence"/>
</dbReference>
<organism evidence="2 3">
    <name type="scientific">Durusdinium trenchii</name>
    <dbReference type="NCBI Taxonomy" id="1381693"/>
    <lineage>
        <taxon>Eukaryota</taxon>
        <taxon>Sar</taxon>
        <taxon>Alveolata</taxon>
        <taxon>Dinophyceae</taxon>
        <taxon>Suessiales</taxon>
        <taxon>Symbiodiniaceae</taxon>
        <taxon>Durusdinium</taxon>
    </lineage>
</organism>
<dbReference type="InterPro" id="IPR027417">
    <property type="entry name" value="P-loop_NTPase"/>
</dbReference>
<proteinExistence type="predicted"/>
<dbReference type="Pfam" id="PF13086">
    <property type="entry name" value="AAA_11"/>
    <property type="match status" value="1"/>
</dbReference>
<dbReference type="InterPro" id="IPR041677">
    <property type="entry name" value="DNA2/NAM7_AAA_11"/>
</dbReference>
<dbReference type="EMBL" id="CAXAMM010044328">
    <property type="protein sequence ID" value="CAK9114207.1"/>
    <property type="molecule type" value="Genomic_DNA"/>
</dbReference>
<feature type="domain" description="DNA2/NAM7 helicase helicase" evidence="1">
    <location>
        <begin position="104"/>
        <end position="152"/>
    </location>
</feature>
<name>A0ABP0SP80_9DINO</name>
<dbReference type="InterPro" id="IPR050534">
    <property type="entry name" value="Coronavir_polyprotein_1ab"/>
</dbReference>
<reference evidence="2 3" key="1">
    <citation type="submission" date="2024-02" db="EMBL/GenBank/DDBJ databases">
        <authorList>
            <person name="Chen Y."/>
            <person name="Shah S."/>
            <person name="Dougan E. K."/>
            <person name="Thang M."/>
            <person name="Chan C."/>
        </authorList>
    </citation>
    <scope>NUCLEOTIDE SEQUENCE [LARGE SCALE GENOMIC DNA]</scope>
</reference>
<evidence type="ECO:0000313" key="2">
    <source>
        <dbReference type="EMBL" id="CAK9114207.1"/>
    </source>
</evidence>
<dbReference type="SUPFAM" id="SSF52540">
    <property type="entry name" value="P-loop containing nucleoside triphosphate hydrolases"/>
    <property type="match status" value="1"/>
</dbReference>
<sequence length="239" mass="27025">MVSEWIKHHEGRRWIQRVMLREREGVREMNVDILLIKRPAGRVLCTAESHVAAKRLVDALQGLPVMHMRWTGDSWICVRAKAETTKAEHHSWRQRFSTTCDAGDVPWSELQRQLQAARVVVATCTGAGHDLLSSVGFRWLLIDEATQATEPRFSRNPEAQLSSWSCWEILSNCHRRFRMHPTLCEFPAAAFYGGQLRSAAAASAASAPGRSAIEFRGDSALVGSWSYVWSEDLVKYFSV</sequence>
<keyword evidence="3" id="KW-1185">Reference proteome</keyword>
<dbReference type="PANTHER" id="PTHR43788">
    <property type="entry name" value="DNA2/NAM7 HELICASE FAMILY MEMBER"/>
    <property type="match status" value="1"/>
</dbReference>
<evidence type="ECO:0000259" key="1">
    <source>
        <dbReference type="Pfam" id="PF13086"/>
    </source>
</evidence>
<comment type="caution">
    <text evidence="2">The sequence shown here is derived from an EMBL/GenBank/DDBJ whole genome shotgun (WGS) entry which is preliminary data.</text>
</comment>